<keyword evidence="3" id="KW-1185">Reference proteome</keyword>
<reference evidence="2 3" key="1">
    <citation type="submission" date="2024-09" db="EMBL/GenBank/DDBJ databases">
        <authorList>
            <person name="Sun Q."/>
            <person name="Mori K."/>
        </authorList>
    </citation>
    <scope>NUCLEOTIDE SEQUENCE [LARGE SCALE GENOMIC DNA]</scope>
    <source>
        <strain evidence="2 3">CCM 7609</strain>
    </source>
</reference>
<organism evidence="2 3">
    <name type="scientific">Citricoccus parietis</name>
    <dbReference type="NCBI Taxonomy" id="592307"/>
    <lineage>
        <taxon>Bacteria</taxon>
        <taxon>Bacillati</taxon>
        <taxon>Actinomycetota</taxon>
        <taxon>Actinomycetes</taxon>
        <taxon>Micrococcales</taxon>
        <taxon>Micrococcaceae</taxon>
        <taxon>Citricoccus</taxon>
    </lineage>
</organism>
<dbReference type="Proteomes" id="UP001589575">
    <property type="component" value="Unassembled WGS sequence"/>
</dbReference>
<comment type="caution">
    <text evidence="2">The sequence shown here is derived from an EMBL/GenBank/DDBJ whole genome shotgun (WGS) entry which is preliminary data.</text>
</comment>
<sequence length="57" mass="5799">MPAPAAAETFHSAHVPPTPRRPTTTARPRTAVVCSMLLMRISTPHGSCGGGGCLGVS</sequence>
<name>A0ABV5FXQ5_9MICC</name>
<feature type="region of interest" description="Disordered" evidence="1">
    <location>
        <begin position="1"/>
        <end position="28"/>
    </location>
</feature>
<evidence type="ECO:0000313" key="3">
    <source>
        <dbReference type="Proteomes" id="UP001589575"/>
    </source>
</evidence>
<evidence type="ECO:0000256" key="1">
    <source>
        <dbReference type="SAM" id="MobiDB-lite"/>
    </source>
</evidence>
<proteinExistence type="predicted"/>
<gene>
    <name evidence="2" type="ORF">ACFFX0_09615</name>
</gene>
<accession>A0ABV5FXQ5</accession>
<evidence type="ECO:0000313" key="2">
    <source>
        <dbReference type="EMBL" id="MFB9071442.1"/>
    </source>
</evidence>
<protein>
    <submittedName>
        <fullName evidence="2">Uncharacterized protein</fullName>
    </submittedName>
</protein>
<dbReference type="EMBL" id="JBHMFI010000001">
    <property type="protein sequence ID" value="MFB9071442.1"/>
    <property type="molecule type" value="Genomic_DNA"/>
</dbReference>